<evidence type="ECO:0000256" key="1">
    <source>
        <dbReference type="SAM" id="MobiDB-lite"/>
    </source>
</evidence>
<sequence length="392" mass="43800">MAMLAEKRIKTRYSRDPRNTAWANDTNKFGERMLKQMGWSRGKGLGANEDGNTEHVKLDMKDDNRGVGCTNIHDDNWIAHQDDFNAILTQLNESHGIKKSKKKKKTKKDNETDLTQSLEQKSKKSRSRVHYHKFTKGKDLTGASQDDLACILGNRNAMSAPATPLTRSEVNSDVESVVSCPEEKTEQFLVSSTSVQDYFASKMKQLQQARAAAQGRICATAQAANPINDESSDDGLGRNAFGFGFSQAPVDDGIPREAGASLHQTLLSSLAQNMESSANVDSKKKRKRNKLDEDSGDKRTEVMHTDVNSVGDESNMPTKKMKKKKKKHKCVSEASSKCSTEETPTSDLPNKKRKKKAKLDRVKEKNQQFNKDLDISSTETKQLKRKKSKKSK</sequence>
<dbReference type="SMART" id="SM00443">
    <property type="entry name" value="G_patch"/>
    <property type="match status" value="1"/>
</dbReference>
<protein>
    <submittedName>
        <fullName evidence="4">PIN2/TERF1-interacting telomerase inhibitor 1-like</fullName>
    </submittedName>
</protein>
<dbReference type="Pfam" id="PF01585">
    <property type="entry name" value="G-patch"/>
    <property type="match status" value="1"/>
</dbReference>
<evidence type="ECO:0000313" key="4">
    <source>
        <dbReference type="RefSeq" id="XP_014661951.1"/>
    </source>
</evidence>
<feature type="region of interest" description="Disordered" evidence="1">
    <location>
        <begin position="95"/>
        <end position="138"/>
    </location>
</feature>
<organism evidence="3 4">
    <name type="scientific">Priapulus caudatus</name>
    <name type="common">Priapulid worm</name>
    <dbReference type="NCBI Taxonomy" id="37621"/>
    <lineage>
        <taxon>Eukaryota</taxon>
        <taxon>Metazoa</taxon>
        <taxon>Ecdysozoa</taxon>
        <taxon>Scalidophora</taxon>
        <taxon>Priapulida</taxon>
        <taxon>Priapulimorpha</taxon>
        <taxon>Priapulimorphida</taxon>
        <taxon>Priapulidae</taxon>
        <taxon>Priapulus</taxon>
    </lineage>
</organism>
<dbReference type="PANTHER" id="PTHR23149:SF27">
    <property type="entry name" value="PIN2_TERF1-INTERACTING TELOMERASE INHIBITOR 1"/>
    <property type="match status" value="1"/>
</dbReference>
<reference evidence="4" key="1">
    <citation type="submission" date="2025-08" db="UniProtKB">
        <authorList>
            <consortium name="RefSeq"/>
        </authorList>
    </citation>
    <scope>IDENTIFICATION</scope>
</reference>
<feature type="compositionally biased region" description="Basic and acidic residues" evidence="1">
    <location>
        <begin position="359"/>
        <end position="374"/>
    </location>
</feature>
<dbReference type="PROSITE" id="PS50174">
    <property type="entry name" value="G_PATCH"/>
    <property type="match status" value="1"/>
</dbReference>
<dbReference type="GeneID" id="106805005"/>
<gene>
    <name evidence="4" type="primary">LOC106805005</name>
</gene>
<feature type="region of interest" description="Disordered" evidence="1">
    <location>
        <begin position="274"/>
        <end position="392"/>
    </location>
</feature>
<feature type="compositionally biased region" description="Basic residues" evidence="1">
    <location>
        <begin position="319"/>
        <end position="329"/>
    </location>
</feature>
<feature type="domain" description="G-patch" evidence="2">
    <location>
        <begin position="26"/>
        <end position="72"/>
    </location>
</feature>
<evidence type="ECO:0000259" key="2">
    <source>
        <dbReference type="PROSITE" id="PS50174"/>
    </source>
</evidence>
<accession>A0ABM1DPT0</accession>
<dbReference type="RefSeq" id="XP_014661951.1">
    <property type="nucleotide sequence ID" value="XM_014806465.1"/>
</dbReference>
<feature type="compositionally biased region" description="Basic and acidic residues" evidence="1">
    <location>
        <begin position="290"/>
        <end position="304"/>
    </location>
</feature>
<proteinExistence type="predicted"/>
<dbReference type="PANTHER" id="PTHR23149">
    <property type="entry name" value="G PATCH DOMAIN CONTAINING PROTEIN"/>
    <property type="match status" value="1"/>
</dbReference>
<keyword evidence="3" id="KW-1185">Reference proteome</keyword>
<feature type="compositionally biased region" description="Basic residues" evidence="1">
    <location>
        <begin position="123"/>
        <end position="135"/>
    </location>
</feature>
<feature type="compositionally biased region" description="Basic residues" evidence="1">
    <location>
        <begin position="97"/>
        <end position="107"/>
    </location>
</feature>
<dbReference type="InterPro" id="IPR000467">
    <property type="entry name" value="G_patch_dom"/>
</dbReference>
<feature type="compositionally biased region" description="Basic residues" evidence="1">
    <location>
        <begin position="383"/>
        <end position="392"/>
    </location>
</feature>
<dbReference type="Proteomes" id="UP000695022">
    <property type="component" value="Unplaced"/>
</dbReference>
<feature type="compositionally biased region" description="Polar residues" evidence="1">
    <location>
        <begin position="333"/>
        <end position="348"/>
    </location>
</feature>
<feature type="compositionally biased region" description="Polar residues" evidence="1">
    <location>
        <begin position="306"/>
        <end position="317"/>
    </location>
</feature>
<evidence type="ECO:0000313" key="3">
    <source>
        <dbReference type="Proteomes" id="UP000695022"/>
    </source>
</evidence>
<name>A0ABM1DPT0_PRICU</name>
<dbReference type="InterPro" id="IPR050656">
    <property type="entry name" value="PINX1"/>
</dbReference>